<feature type="signal peptide" evidence="2">
    <location>
        <begin position="1"/>
        <end position="27"/>
    </location>
</feature>
<name>A0A919NZB2_9ACTN</name>
<protein>
    <submittedName>
        <fullName evidence="3">Kinase inhibitor</fullName>
    </submittedName>
</protein>
<dbReference type="Gene3D" id="3.90.280.10">
    <property type="entry name" value="PEBP-like"/>
    <property type="match status" value="1"/>
</dbReference>
<proteinExistence type="inferred from homology"/>
<dbReference type="EMBL" id="BOMY01000055">
    <property type="protein sequence ID" value="GIF26067.1"/>
    <property type="molecule type" value="Genomic_DNA"/>
</dbReference>
<feature type="chain" id="PRO_5037732506" evidence="2">
    <location>
        <begin position="28"/>
        <end position="199"/>
    </location>
</feature>
<evidence type="ECO:0000313" key="4">
    <source>
        <dbReference type="Proteomes" id="UP000623608"/>
    </source>
</evidence>
<keyword evidence="4" id="KW-1185">Reference proteome</keyword>
<dbReference type="CDD" id="cd00865">
    <property type="entry name" value="PEBP_bact_arch"/>
    <property type="match status" value="1"/>
</dbReference>
<reference evidence="3" key="1">
    <citation type="submission" date="2021-01" db="EMBL/GenBank/DDBJ databases">
        <title>Whole genome shotgun sequence of Actinoplanes tereljensis NBRC 105297.</title>
        <authorList>
            <person name="Komaki H."/>
            <person name="Tamura T."/>
        </authorList>
    </citation>
    <scope>NUCLEOTIDE SEQUENCE</scope>
    <source>
        <strain evidence="3">NBRC 105297</strain>
    </source>
</reference>
<accession>A0A919NZB2</accession>
<dbReference type="NCBIfam" id="TIGR00481">
    <property type="entry name" value="YbhB/YbcL family Raf kinase inhibitor-like protein"/>
    <property type="match status" value="1"/>
</dbReference>
<dbReference type="InterPro" id="IPR008914">
    <property type="entry name" value="PEBP"/>
</dbReference>
<dbReference type="PANTHER" id="PTHR30289:SF1">
    <property type="entry name" value="PEBP (PHOSPHATIDYLETHANOLAMINE-BINDING PROTEIN) FAMILY PROTEIN"/>
    <property type="match status" value="1"/>
</dbReference>
<comment type="similarity">
    <text evidence="1">Belongs to the UPF0098 family.</text>
</comment>
<dbReference type="SUPFAM" id="SSF49777">
    <property type="entry name" value="PEBP-like"/>
    <property type="match status" value="1"/>
</dbReference>
<dbReference type="Pfam" id="PF01161">
    <property type="entry name" value="PBP"/>
    <property type="match status" value="1"/>
</dbReference>
<comment type="caution">
    <text evidence="3">The sequence shown here is derived from an EMBL/GenBank/DDBJ whole genome shotgun (WGS) entry which is preliminary data.</text>
</comment>
<dbReference type="AlphaFoldDB" id="A0A919NZB2"/>
<evidence type="ECO:0000313" key="3">
    <source>
        <dbReference type="EMBL" id="GIF26067.1"/>
    </source>
</evidence>
<keyword evidence="2" id="KW-0732">Signal</keyword>
<evidence type="ECO:0000256" key="1">
    <source>
        <dbReference type="ARBA" id="ARBA00007120"/>
    </source>
</evidence>
<dbReference type="PANTHER" id="PTHR30289">
    <property type="entry name" value="UNCHARACTERIZED PROTEIN YBCL-RELATED"/>
    <property type="match status" value="1"/>
</dbReference>
<dbReference type="RefSeq" id="WP_203813849.1">
    <property type="nucleotide sequence ID" value="NZ_BOMY01000055.1"/>
</dbReference>
<gene>
    <name evidence="3" type="ORF">Ate02nite_87970</name>
</gene>
<organism evidence="3 4">
    <name type="scientific">Paractinoplanes tereljensis</name>
    <dbReference type="NCBI Taxonomy" id="571912"/>
    <lineage>
        <taxon>Bacteria</taxon>
        <taxon>Bacillati</taxon>
        <taxon>Actinomycetota</taxon>
        <taxon>Actinomycetes</taxon>
        <taxon>Micromonosporales</taxon>
        <taxon>Micromonosporaceae</taxon>
        <taxon>Paractinoplanes</taxon>
    </lineage>
</organism>
<dbReference type="InterPro" id="IPR036610">
    <property type="entry name" value="PEBP-like_sf"/>
</dbReference>
<dbReference type="Proteomes" id="UP000623608">
    <property type="component" value="Unassembled WGS sequence"/>
</dbReference>
<evidence type="ECO:0000256" key="2">
    <source>
        <dbReference type="SAM" id="SignalP"/>
    </source>
</evidence>
<dbReference type="InterPro" id="IPR005247">
    <property type="entry name" value="YbhB_YbcL/LppC-like"/>
</dbReference>
<sequence length="199" mass="20538">MNRISRRLAVLLAVVLVVVGAAAGASAATVLHFGFKEIRSGLPSGIRYFKLTSTDLRSGKPIPAPFWGCDDAGLSPQLSWRGAPAGTRSFAVTLFDPDAPTGSGFWHWQAWDIPATTTSLATGAVLPAGAVNGTNDGGGIGYTGPCPPTGDITHRYEFTVVALSVPTLELPADTSQAVVGYVIGHNALASATFTATAQQ</sequence>